<name>A0A409YGN4_9AGAR</name>
<reference evidence="2 3" key="1">
    <citation type="journal article" date="2018" name="Evol. Lett.">
        <title>Horizontal gene cluster transfer increased hallucinogenic mushroom diversity.</title>
        <authorList>
            <person name="Reynolds H.T."/>
            <person name="Vijayakumar V."/>
            <person name="Gluck-Thaler E."/>
            <person name="Korotkin H.B."/>
            <person name="Matheny P.B."/>
            <person name="Slot J.C."/>
        </authorList>
    </citation>
    <scope>NUCLEOTIDE SEQUENCE [LARGE SCALE GENOMIC DNA]</scope>
    <source>
        <strain evidence="2 3">2629</strain>
    </source>
</reference>
<dbReference type="InParanoid" id="A0A409YGN4"/>
<evidence type="ECO:0000256" key="1">
    <source>
        <dbReference type="SAM" id="MobiDB-lite"/>
    </source>
</evidence>
<evidence type="ECO:0000313" key="3">
    <source>
        <dbReference type="Proteomes" id="UP000284842"/>
    </source>
</evidence>
<feature type="region of interest" description="Disordered" evidence="1">
    <location>
        <begin position="215"/>
        <end position="253"/>
    </location>
</feature>
<evidence type="ECO:0000313" key="2">
    <source>
        <dbReference type="EMBL" id="PPR02176.1"/>
    </source>
</evidence>
<comment type="caution">
    <text evidence="2">The sequence shown here is derived from an EMBL/GenBank/DDBJ whole genome shotgun (WGS) entry which is preliminary data.</text>
</comment>
<feature type="region of interest" description="Disordered" evidence="1">
    <location>
        <begin position="1"/>
        <end position="171"/>
    </location>
</feature>
<feature type="compositionally biased region" description="Basic residues" evidence="1">
    <location>
        <begin position="244"/>
        <end position="253"/>
    </location>
</feature>
<feature type="compositionally biased region" description="Low complexity" evidence="1">
    <location>
        <begin position="140"/>
        <end position="171"/>
    </location>
</feature>
<dbReference type="Proteomes" id="UP000284842">
    <property type="component" value="Unassembled WGS sequence"/>
</dbReference>
<sequence>MITFVVSSKNKNVDQAALDTPRPQTSPKRGWTVPPSRGGPPLPSPRLPQPYSPRRPSPLGFNPPIESISEYDERPSSPLTPDRLLRSKTATQSATPDLPETHRPLAGWQRRRSQPPPPPLVLHPMQQQSHRPQHEAYGSAAQTHQPTATAAMTTSPPSPTPSSASSLSLYSADSAKKRISMEIQQKGQDSQEERQGIFCCFSFCGFFKPKRQKKELENKILGPPRSATAPATPPTVAAPQMRENRHRPPPLDM</sequence>
<accession>A0A409YGN4</accession>
<keyword evidence="3" id="KW-1185">Reference proteome</keyword>
<gene>
    <name evidence="2" type="ORF">CVT24_011364</name>
</gene>
<proteinExistence type="predicted"/>
<feature type="compositionally biased region" description="Low complexity" evidence="1">
    <location>
        <begin position="223"/>
        <end position="239"/>
    </location>
</feature>
<dbReference type="EMBL" id="NHTK01001185">
    <property type="protein sequence ID" value="PPR02176.1"/>
    <property type="molecule type" value="Genomic_DNA"/>
</dbReference>
<dbReference type="OrthoDB" id="3032640at2759"/>
<organism evidence="2 3">
    <name type="scientific">Panaeolus cyanescens</name>
    <dbReference type="NCBI Taxonomy" id="181874"/>
    <lineage>
        <taxon>Eukaryota</taxon>
        <taxon>Fungi</taxon>
        <taxon>Dikarya</taxon>
        <taxon>Basidiomycota</taxon>
        <taxon>Agaricomycotina</taxon>
        <taxon>Agaricomycetes</taxon>
        <taxon>Agaricomycetidae</taxon>
        <taxon>Agaricales</taxon>
        <taxon>Agaricineae</taxon>
        <taxon>Galeropsidaceae</taxon>
        <taxon>Panaeolus</taxon>
    </lineage>
</organism>
<feature type="compositionally biased region" description="Pro residues" evidence="1">
    <location>
        <begin position="37"/>
        <end position="56"/>
    </location>
</feature>
<feature type="compositionally biased region" description="Polar residues" evidence="1">
    <location>
        <begin position="1"/>
        <end position="10"/>
    </location>
</feature>
<protein>
    <submittedName>
        <fullName evidence="2">Uncharacterized protein</fullName>
    </submittedName>
</protein>
<dbReference type="AlphaFoldDB" id="A0A409YGN4"/>